<dbReference type="GO" id="GO:0015658">
    <property type="term" value="F:branched-chain amino acid transmembrane transporter activity"/>
    <property type="evidence" value="ECO:0007669"/>
    <property type="project" value="InterPro"/>
</dbReference>
<feature type="transmembrane region" description="Helical" evidence="6">
    <location>
        <begin position="82"/>
        <end position="100"/>
    </location>
</feature>
<accession>A0A0F9REV5</accession>
<evidence type="ECO:0008006" key="8">
    <source>
        <dbReference type="Google" id="ProtNLM"/>
    </source>
</evidence>
<organism evidence="7">
    <name type="scientific">marine sediment metagenome</name>
    <dbReference type="NCBI Taxonomy" id="412755"/>
    <lineage>
        <taxon>unclassified sequences</taxon>
        <taxon>metagenomes</taxon>
        <taxon>ecological metagenomes</taxon>
    </lineage>
</organism>
<keyword evidence="2" id="KW-1003">Cell membrane</keyword>
<gene>
    <name evidence="7" type="ORF">LCGC14_0903080</name>
</gene>
<keyword evidence="3 6" id="KW-0812">Transmembrane</keyword>
<feature type="transmembrane region" description="Helical" evidence="6">
    <location>
        <begin position="106"/>
        <end position="125"/>
    </location>
</feature>
<evidence type="ECO:0000256" key="4">
    <source>
        <dbReference type="ARBA" id="ARBA00022989"/>
    </source>
</evidence>
<dbReference type="PANTHER" id="PTHR30482:SF1">
    <property type="entry name" value="BRANCHED-CHAIN AMINO ACID TRANSPORT PERMEASE PROTEIN LIVM-RELATED"/>
    <property type="match status" value="1"/>
</dbReference>
<dbReference type="Pfam" id="PF02653">
    <property type="entry name" value="BPD_transp_2"/>
    <property type="match status" value="1"/>
</dbReference>
<evidence type="ECO:0000256" key="6">
    <source>
        <dbReference type="SAM" id="Phobius"/>
    </source>
</evidence>
<dbReference type="CDD" id="cd06581">
    <property type="entry name" value="TM_PBP1_LivM_like"/>
    <property type="match status" value="1"/>
</dbReference>
<sequence length="342" mass="37750">MISKHKISKRISKSQVYLKTWVKTFSGSLTLFCLVILTFLPFISQDKEFTHYFLPQFTLAFIYAIFAASWDLITGITGQANFGHAIFFGIAGYITGALLVDYTGMSLLFAIIMGIIVAVIFGLLIGIPSLKLKGPYLMLVTLTFGIILLKLFSMGSLANIFRGNEGIVLPPLFNDPIGEYFILFISTIIVFIFLIQLSKSKFGTILKSIRDDEVGSDASGINTMKYKIYAFMLSAMFAGLAGIYFALHFQTVNPSGNLSMGISFTAILMASLGGIGTIKGSAVGAFFFIFLEFILLEIGFELNLVRILFAVILILVVRFAERGILAPIIEHLKELWDVLLGR</sequence>
<evidence type="ECO:0000256" key="1">
    <source>
        <dbReference type="ARBA" id="ARBA00004651"/>
    </source>
</evidence>
<evidence type="ECO:0000256" key="3">
    <source>
        <dbReference type="ARBA" id="ARBA00022692"/>
    </source>
</evidence>
<reference evidence="7" key="1">
    <citation type="journal article" date="2015" name="Nature">
        <title>Complex archaea that bridge the gap between prokaryotes and eukaryotes.</title>
        <authorList>
            <person name="Spang A."/>
            <person name="Saw J.H."/>
            <person name="Jorgensen S.L."/>
            <person name="Zaremba-Niedzwiedzka K."/>
            <person name="Martijn J."/>
            <person name="Lind A.E."/>
            <person name="van Eijk R."/>
            <person name="Schleper C."/>
            <person name="Guy L."/>
            <person name="Ettema T.J."/>
        </authorList>
    </citation>
    <scope>NUCLEOTIDE SEQUENCE</scope>
</reference>
<feature type="transmembrane region" description="Helical" evidence="6">
    <location>
        <begin position="180"/>
        <end position="197"/>
    </location>
</feature>
<comment type="subcellular location">
    <subcellularLocation>
        <location evidence="1">Cell membrane</location>
        <topology evidence="1">Multi-pass membrane protein</topology>
    </subcellularLocation>
</comment>
<feature type="transmembrane region" description="Helical" evidence="6">
    <location>
        <begin position="267"/>
        <end position="291"/>
    </location>
</feature>
<feature type="transmembrane region" description="Helical" evidence="6">
    <location>
        <begin position="303"/>
        <end position="320"/>
    </location>
</feature>
<protein>
    <recommendedName>
        <fullName evidence="8">Branched-chain amino acid ABC transporter permease</fullName>
    </recommendedName>
</protein>
<proteinExistence type="predicted"/>
<evidence type="ECO:0000313" key="7">
    <source>
        <dbReference type="EMBL" id="KKN23626.1"/>
    </source>
</evidence>
<keyword evidence="4 6" id="KW-1133">Transmembrane helix</keyword>
<dbReference type="InterPro" id="IPR001851">
    <property type="entry name" value="ABC_transp_permease"/>
</dbReference>
<name>A0A0F9REV5_9ZZZZ</name>
<feature type="transmembrane region" description="Helical" evidence="6">
    <location>
        <begin position="137"/>
        <end position="160"/>
    </location>
</feature>
<feature type="transmembrane region" description="Helical" evidence="6">
    <location>
        <begin position="228"/>
        <end position="247"/>
    </location>
</feature>
<feature type="transmembrane region" description="Helical" evidence="6">
    <location>
        <begin position="49"/>
        <end position="70"/>
    </location>
</feature>
<dbReference type="EMBL" id="LAZR01002954">
    <property type="protein sequence ID" value="KKN23626.1"/>
    <property type="molecule type" value="Genomic_DNA"/>
</dbReference>
<keyword evidence="5 6" id="KW-0472">Membrane</keyword>
<comment type="caution">
    <text evidence="7">The sequence shown here is derived from an EMBL/GenBank/DDBJ whole genome shotgun (WGS) entry which is preliminary data.</text>
</comment>
<dbReference type="PANTHER" id="PTHR30482">
    <property type="entry name" value="HIGH-AFFINITY BRANCHED-CHAIN AMINO ACID TRANSPORT SYSTEM PERMEASE"/>
    <property type="match status" value="1"/>
</dbReference>
<evidence type="ECO:0000256" key="5">
    <source>
        <dbReference type="ARBA" id="ARBA00023136"/>
    </source>
</evidence>
<dbReference type="AlphaFoldDB" id="A0A0F9REV5"/>
<dbReference type="GO" id="GO:0005886">
    <property type="term" value="C:plasma membrane"/>
    <property type="evidence" value="ECO:0007669"/>
    <property type="project" value="UniProtKB-SubCell"/>
</dbReference>
<dbReference type="InterPro" id="IPR043428">
    <property type="entry name" value="LivM-like"/>
</dbReference>
<feature type="transmembrane region" description="Helical" evidence="6">
    <location>
        <begin position="21"/>
        <end position="43"/>
    </location>
</feature>
<evidence type="ECO:0000256" key="2">
    <source>
        <dbReference type="ARBA" id="ARBA00022475"/>
    </source>
</evidence>